<dbReference type="Pfam" id="PF04493">
    <property type="entry name" value="Endonuclease_5"/>
    <property type="match status" value="1"/>
</dbReference>
<comment type="catalytic activity">
    <reaction evidence="6">
        <text>Endonucleolytic cleavage at apurinic or apyrimidinic sites to products with a 5'-phosphate.</text>
        <dbReference type="EC" id="3.1.21.7"/>
    </reaction>
</comment>
<evidence type="ECO:0000256" key="2">
    <source>
        <dbReference type="ARBA" id="ARBA00022490"/>
    </source>
</evidence>
<keyword evidence="6" id="KW-0234">DNA repair</keyword>
<keyword evidence="6" id="KW-0460">Magnesium</keyword>
<dbReference type="Proteomes" id="UP000297535">
    <property type="component" value="Unassembled WGS sequence"/>
</dbReference>
<dbReference type="Gene3D" id="3.30.2170.10">
    <property type="entry name" value="archaeoglobus fulgidus dsm 4304 superfamily"/>
    <property type="match status" value="1"/>
</dbReference>
<dbReference type="GO" id="GO:0043737">
    <property type="term" value="F:deoxyribonuclease V activity"/>
    <property type="evidence" value="ECO:0007669"/>
    <property type="project" value="UniProtKB-UniRule"/>
</dbReference>
<keyword evidence="3 6" id="KW-0540">Nuclease</keyword>
<evidence type="ECO:0000313" key="8">
    <source>
        <dbReference type="Proteomes" id="UP000297535"/>
    </source>
</evidence>
<dbReference type="CDD" id="cd06559">
    <property type="entry name" value="Endonuclease_V"/>
    <property type="match status" value="1"/>
</dbReference>
<evidence type="ECO:0000256" key="5">
    <source>
        <dbReference type="ARBA" id="ARBA00022801"/>
    </source>
</evidence>
<evidence type="ECO:0000313" key="7">
    <source>
        <dbReference type="EMBL" id="TGD98605.1"/>
    </source>
</evidence>
<dbReference type="GO" id="GO:0016891">
    <property type="term" value="F:RNA endonuclease activity producing 5'-phosphomonoesters, hydrolytic mechanism"/>
    <property type="evidence" value="ECO:0007669"/>
    <property type="project" value="TreeGrafter"/>
</dbReference>
<sequence length="221" mass="24042">MDLVRRHDWDLTPTQAVALQRRLAAEVVADRPLDLDTVRLVAGVDVSVRNDRSHAAIVVATFPDFRVVETVTALMPTPFPYVPGLLSFREGPVLEEAFGRLVSEPDVFLFDGMGTAHPRRIGIASHMGLWLQRPTIGVGKTRLCGRNAPLDEEKGARQPLVDKGETIGAVVRTRTGKHPLFISPGHLADIPTSVALVLACAPKYRLPEPIRLAHKAAGAFA</sequence>
<evidence type="ECO:0000256" key="4">
    <source>
        <dbReference type="ARBA" id="ARBA00022759"/>
    </source>
</evidence>
<dbReference type="OrthoDB" id="9790916at2"/>
<protein>
    <recommendedName>
        <fullName evidence="6">Endonuclease V</fullName>
        <ecNumber evidence="6">3.1.21.7</ecNumber>
    </recommendedName>
    <alternativeName>
        <fullName evidence="6">Deoxyinosine 3'endonuclease</fullName>
    </alternativeName>
    <alternativeName>
        <fullName evidence="6">Deoxyribonuclease V</fullName>
        <shortName evidence="6">DNase V</shortName>
    </alternativeName>
</protein>
<comment type="function">
    <text evidence="6">DNA repair enzyme involved in the repair of deaminated bases. Selectively cleaves double-stranded DNA at the second phosphodiester bond 3' to a deoxyinosine leaving behind the intact lesion on the nicked DNA.</text>
</comment>
<dbReference type="RefSeq" id="WP_135415413.1">
    <property type="nucleotide sequence ID" value="NZ_SRLB01000010.1"/>
</dbReference>
<reference evidence="7 8" key="1">
    <citation type="submission" date="2019-04" db="EMBL/GenBank/DDBJ databases">
        <authorList>
            <person name="Feng G."/>
            <person name="Zhu H."/>
        </authorList>
    </citation>
    <scope>NUCLEOTIDE SEQUENCE [LARGE SCALE GENOMIC DNA]</scope>
    <source>
        <strain evidence="7 8">6HR-1</strain>
    </source>
</reference>
<evidence type="ECO:0000256" key="3">
    <source>
        <dbReference type="ARBA" id="ARBA00022722"/>
    </source>
</evidence>
<comment type="caution">
    <text evidence="7">The sequence shown here is derived from an EMBL/GenBank/DDBJ whole genome shotgun (WGS) entry which is preliminary data.</text>
</comment>
<dbReference type="HAMAP" id="MF_00801">
    <property type="entry name" value="Endonuclease_5"/>
    <property type="match status" value="1"/>
</dbReference>
<comment type="subcellular location">
    <subcellularLocation>
        <location evidence="1 6">Cytoplasm</location>
    </subcellularLocation>
</comment>
<keyword evidence="4 6" id="KW-0255">Endonuclease</keyword>
<dbReference type="NCBIfam" id="NF008629">
    <property type="entry name" value="PRK11617.1"/>
    <property type="match status" value="1"/>
</dbReference>
<dbReference type="InterPro" id="IPR007581">
    <property type="entry name" value="Endonuclease-V"/>
</dbReference>
<dbReference type="EC" id="3.1.21.7" evidence="6"/>
<feature type="site" description="Interaction with target DNA" evidence="6">
    <location>
        <position position="81"/>
    </location>
</feature>
<keyword evidence="6" id="KW-0479">Metal-binding</keyword>
<gene>
    <name evidence="6" type="primary">nfi</name>
    <name evidence="7" type="ORF">EU555_14775</name>
</gene>
<dbReference type="GO" id="GO:0003727">
    <property type="term" value="F:single-stranded RNA binding"/>
    <property type="evidence" value="ECO:0007669"/>
    <property type="project" value="TreeGrafter"/>
</dbReference>
<proteinExistence type="inferred from homology"/>
<organism evidence="7 8">
    <name type="scientific">Methylobacterium nonmethylotrophicum</name>
    <dbReference type="NCBI Taxonomy" id="1141884"/>
    <lineage>
        <taxon>Bacteria</taxon>
        <taxon>Pseudomonadati</taxon>
        <taxon>Pseudomonadota</taxon>
        <taxon>Alphaproteobacteria</taxon>
        <taxon>Hyphomicrobiales</taxon>
        <taxon>Methylobacteriaceae</taxon>
        <taxon>Methylobacterium</taxon>
    </lineage>
</organism>
<dbReference type="EMBL" id="SRLB01000010">
    <property type="protein sequence ID" value="TGD98605.1"/>
    <property type="molecule type" value="Genomic_DNA"/>
</dbReference>
<keyword evidence="6" id="KW-0227">DNA damage</keyword>
<dbReference type="PANTHER" id="PTHR28511:SF1">
    <property type="entry name" value="ENDONUCLEASE V"/>
    <property type="match status" value="1"/>
</dbReference>
<evidence type="ECO:0000256" key="1">
    <source>
        <dbReference type="ARBA" id="ARBA00004496"/>
    </source>
</evidence>
<dbReference type="AlphaFoldDB" id="A0A4Z0NQK6"/>
<feature type="binding site" evidence="6">
    <location>
        <position position="45"/>
    </location>
    <ligand>
        <name>Mg(2+)</name>
        <dbReference type="ChEBI" id="CHEBI:18420"/>
    </ligand>
</feature>
<dbReference type="GO" id="GO:0000287">
    <property type="term" value="F:magnesium ion binding"/>
    <property type="evidence" value="ECO:0007669"/>
    <property type="project" value="UniProtKB-UniRule"/>
</dbReference>
<keyword evidence="2 6" id="KW-0963">Cytoplasm</keyword>
<comment type="similarity">
    <text evidence="6">Belongs to the endonuclease V family.</text>
</comment>
<feature type="binding site" evidence="6">
    <location>
        <position position="111"/>
    </location>
    <ligand>
        <name>Mg(2+)</name>
        <dbReference type="ChEBI" id="CHEBI:18420"/>
    </ligand>
</feature>
<dbReference type="GO" id="GO:0005737">
    <property type="term" value="C:cytoplasm"/>
    <property type="evidence" value="ECO:0007669"/>
    <property type="project" value="UniProtKB-SubCell"/>
</dbReference>
<evidence type="ECO:0000256" key="6">
    <source>
        <dbReference type="HAMAP-Rule" id="MF_00801"/>
    </source>
</evidence>
<name>A0A4Z0NQK6_9HYPH</name>
<dbReference type="GO" id="GO:0006281">
    <property type="term" value="P:DNA repair"/>
    <property type="evidence" value="ECO:0007669"/>
    <property type="project" value="UniProtKB-UniRule"/>
</dbReference>
<comment type="cofactor">
    <cofactor evidence="6">
        <name>Mg(2+)</name>
        <dbReference type="ChEBI" id="CHEBI:18420"/>
    </cofactor>
</comment>
<accession>A0A4Z0NQK6</accession>
<keyword evidence="5 6" id="KW-0378">Hydrolase</keyword>
<dbReference type="PANTHER" id="PTHR28511">
    <property type="entry name" value="ENDONUCLEASE V"/>
    <property type="match status" value="1"/>
</dbReference>
<keyword evidence="8" id="KW-1185">Reference proteome</keyword>